<gene>
    <name evidence="3" type="ORF">FAES_4726</name>
</gene>
<sequence length="219" mass="24525">MKTFVRENGLSLVLVVITVLTLLGQLVVGWHELNSDLTDFGRAPLSFGTYLSSGHCIEAVFENWESEFLQMGLYVLLTASLFQKGSSESKSLDEPEEVDRDPSPSRADAPWPVRRGGWVLKLYENSLSLAFFALFGLSFFLHAIGGTKQYNAEQAMHGKPEVLTLWQFMGTSQFWFQSLQNWQSEFLSVLSIVVLSIFLRQKGSPESKPVDAPHSETGK</sequence>
<dbReference type="STRING" id="1166018.FAES_4726"/>
<dbReference type="RefSeq" id="WP_015333824.1">
    <property type="nucleotide sequence ID" value="NC_020054.1"/>
</dbReference>
<evidence type="ECO:0000256" key="2">
    <source>
        <dbReference type="SAM" id="Phobius"/>
    </source>
</evidence>
<dbReference type="InterPro" id="IPR046657">
    <property type="entry name" value="DUF6766"/>
</dbReference>
<dbReference type="AlphaFoldDB" id="I0KF22"/>
<dbReference type="PATRIC" id="fig|1166018.3.peg.1695"/>
<evidence type="ECO:0000256" key="1">
    <source>
        <dbReference type="SAM" id="MobiDB-lite"/>
    </source>
</evidence>
<dbReference type="Pfam" id="PF20554">
    <property type="entry name" value="DUF6766"/>
    <property type="match status" value="1"/>
</dbReference>
<dbReference type="KEGG" id="fae:FAES_4726"/>
<accession>I0KF22</accession>
<evidence type="ECO:0000313" key="4">
    <source>
        <dbReference type="Proteomes" id="UP000011058"/>
    </source>
</evidence>
<evidence type="ECO:0000313" key="3">
    <source>
        <dbReference type="EMBL" id="CCH02725.1"/>
    </source>
</evidence>
<protein>
    <recommendedName>
        <fullName evidence="5">Transmembrane protein</fullName>
    </recommendedName>
</protein>
<keyword evidence="2" id="KW-0812">Transmembrane</keyword>
<evidence type="ECO:0008006" key="5">
    <source>
        <dbReference type="Google" id="ProtNLM"/>
    </source>
</evidence>
<keyword evidence="4" id="KW-1185">Reference proteome</keyword>
<dbReference type="HOGENOM" id="CLU_108410_0_0_10"/>
<dbReference type="EMBL" id="HE796683">
    <property type="protein sequence ID" value="CCH02725.1"/>
    <property type="molecule type" value="Genomic_DNA"/>
</dbReference>
<dbReference type="eggNOG" id="ENOG502ZVT4">
    <property type="taxonomic scope" value="Bacteria"/>
</dbReference>
<proteinExistence type="predicted"/>
<feature type="transmembrane region" description="Helical" evidence="2">
    <location>
        <begin position="127"/>
        <end position="146"/>
    </location>
</feature>
<keyword evidence="2" id="KW-1133">Transmembrane helix</keyword>
<reference evidence="3 4" key="1">
    <citation type="journal article" date="2012" name="J. Bacteriol.">
        <title>Genome Sequence of Fibrella aestuarina BUZ 2T, a Filamentous Marine Bacterium.</title>
        <authorList>
            <person name="Filippini M."/>
            <person name="Qi W."/>
            <person name="Blom J."/>
            <person name="Goesmann A."/>
            <person name="Smits T.H."/>
            <person name="Bagheri H.C."/>
        </authorList>
    </citation>
    <scope>NUCLEOTIDE SEQUENCE [LARGE SCALE GENOMIC DNA]</scope>
    <source>
        <strain evidence="4">BUZ 2T</strain>
    </source>
</reference>
<name>I0KF22_9BACT</name>
<dbReference type="OrthoDB" id="187863at2"/>
<organism evidence="3 4">
    <name type="scientific">Fibrella aestuarina BUZ 2</name>
    <dbReference type="NCBI Taxonomy" id="1166018"/>
    <lineage>
        <taxon>Bacteria</taxon>
        <taxon>Pseudomonadati</taxon>
        <taxon>Bacteroidota</taxon>
        <taxon>Cytophagia</taxon>
        <taxon>Cytophagales</taxon>
        <taxon>Spirosomataceae</taxon>
        <taxon>Fibrella</taxon>
    </lineage>
</organism>
<keyword evidence="2" id="KW-0472">Membrane</keyword>
<feature type="region of interest" description="Disordered" evidence="1">
    <location>
        <begin position="88"/>
        <end position="108"/>
    </location>
</feature>
<feature type="transmembrane region" description="Helical" evidence="2">
    <location>
        <begin position="12"/>
        <end position="30"/>
    </location>
</feature>
<dbReference type="Proteomes" id="UP000011058">
    <property type="component" value="Chromosome"/>
</dbReference>